<dbReference type="GO" id="GO:0004499">
    <property type="term" value="F:N,N-dimethylaniline monooxygenase activity"/>
    <property type="evidence" value="ECO:0007669"/>
    <property type="project" value="InterPro"/>
</dbReference>
<evidence type="ECO:0000256" key="3">
    <source>
        <dbReference type="ARBA" id="ARBA00009183"/>
    </source>
</evidence>
<comment type="function">
    <text evidence="13">Broad spectrum monooxygenase that catalyzes the oxygenation of a wide variety of nitrogen- and sulfur-containing compounds including xenobiotics. Catalyzes the S-oxygenation of hypotaurine to produce taurine, an organic osmolyte involved in cell volume regulation as well as a variety of cytoprotective and developmental processes. In vitro, catalyzes the N-oxygenation of trimethylamine (TMA) to produce trimethylamine N-oxide (TMAO) and could therefore participate to the detoxification of this compound that is generated by the action of gut microbiota from dietary precursors such as choline, choline containing compounds, betaine or L-carnitine.</text>
</comment>
<feature type="transmembrane region" description="Helical" evidence="19">
    <location>
        <begin position="577"/>
        <end position="599"/>
    </location>
</feature>
<dbReference type="InterPro" id="IPR000960">
    <property type="entry name" value="Flavin_mOase"/>
</dbReference>
<evidence type="ECO:0000256" key="4">
    <source>
        <dbReference type="ARBA" id="ARBA00022630"/>
    </source>
</evidence>
<evidence type="ECO:0000256" key="11">
    <source>
        <dbReference type="ARBA" id="ARBA00023033"/>
    </source>
</evidence>
<evidence type="ECO:0000256" key="17">
    <source>
        <dbReference type="ARBA" id="ARBA00049443"/>
    </source>
</evidence>
<accession>A0A016TZE8</accession>
<dbReference type="SUPFAM" id="SSF51556">
    <property type="entry name" value="Metallo-dependent hydrolases"/>
    <property type="match status" value="1"/>
</dbReference>
<comment type="catalytic activity">
    <reaction evidence="16">
        <text>trimethylamine + NADPH + O2 = trimethylamine N-oxide + NADP(+) + H2O</text>
        <dbReference type="Rhea" id="RHEA:31979"/>
        <dbReference type="ChEBI" id="CHEBI:15377"/>
        <dbReference type="ChEBI" id="CHEBI:15379"/>
        <dbReference type="ChEBI" id="CHEBI:15724"/>
        <dbReference type="ChEBI" id="CHEBI:57783"/>
        <dbReference type="ChEBI" id="CHEBI:58349"/>
        <dbReference type="ChEBI" id="CHEBI:58389"/>
        <dbReference type="EC" id="1.14.13.148"/>
    </reaction>
    <physiologicalReaction direction="left-to-right" evidence="16">
        <dbReference type="Rhea" id="RHEA:31980"/>
    </physiologicalReaction>
</comment>
<dbReference type="GO" id="GO:0050661">
    <property type="term" value="F:NADP binding"/>
    <property type="evidence" value="ECO:0007669"/>
    <property type="project" value="InterPro"/>
</dbReference>
<organism evidence="20 21">
    <name type="scientific">Ancylostoma ceylanicum</name>
    <dbReference type="NCBI Taxonomy" id="53326"/>
    <lineage>
        <taxon>Eukaryota</taxon>
        <taxon>Metazoa</taxon>
        <taxon>Ecdysozoa</taxon>
        <taxon>Nematoda</taxon>
        <taxon>Chromadorea</taxon>
        <taxon>Rhabditida</taxon>
        <taxon>Rhabditina</taxon>
        <taxon>Rhabditomorpha</taxon>
        <taxon>Strongyloidea</taxon>
        <taxon>Ancylostomatidae</taxon>
        <taxon>Ancylostomatinae</taxon>
        <taxon>Ancylostoma</taxon>
    </lineage>
</organism>
<evidence type="ECO:0000256" key="1">
    <source>
        <dbReference type="ARBA" id="ARBA00001974"/>
    </source>
</evidence>
<evidence type="ECO:0000256" key="5">
    <source>
        <dbReference type="ARBA" id="ARBA00022692"/>
    </source>
</evidence>
<dbReference type="Pfam" id="PF00743">
    <property type="entry name" value="FMO-like"/>
    <property type="match status" value="1"/>
</dbReference>
<dbReference type="PRINTS" id="PR01121">
    <property type="entry name" value="FMOXYGENASE1"/>
</dbReference>
<dbReference type="InterPro" id="IPR050346">
    <property type="entry name" value="FMO-like"/>
</dbReference>
<dbReference type="Gene3D" id="3.50.50.60">
    <property type="entry name" value="FAD/NAD(P)-binding domain"/>
    <property type="match status" value="1"/>
</dbReference>
<dbReference type="OrthoDB" id="5854069at2759"/>
<evidence type="ECO:0000256" key="8">
    <source>
        <dbReference type="ARBA" id="ARBA00022857"/>
    </source>
</evidence>
<comment type="catalytic activity">
    <reaction evidence="17">
        <text>N,N-dimethylaniline + NADPH + O2 + H(+) = N,N-dimethylaniline N-oxide + NADP(+) + H2O</text>
        <dbReference type="Rhea" id="RHEA:24468"/>
        <dbReference type="ChEBI" id="CHEBI:15377"/>
        <dbReference type="ChEBI" id="CHEBI:15378"/>
        <dbReference type="ChEBI" id="CHEBI:15379"/>
        <dbReference type="ChEBI" id="CHEBI:16269"/>
        <dbReference type="ChEBI" id="CHEBI:17735"/>
        <dbReference type="ChEBI" id="CHEBI:57783"/>
        <dbReference type="ChEBI" id="CHEBI:58349"/>
        <dbReference type="EC" id="1.14.13.8"/>
    </reaction>
    <physiologicalReaction direction="left-to-right" evidence="17">
        <dbReference type="Rhea" id="RHEA:24469"/>
    </physiologicalReaction>
</comment>
<evidence type="ECO:0000256" key="15">
    <source>
        <dbReference type="ARBA" id="ARBA00048041"/>
    </source>
</evidence>
<keyword evidence="7 18" id="KW-0274">FAD</keyword>
<evidence type="ECO:0000256" key="2">
    <source>
        <dbReference type="ARBA" id="ARBA00004389"/>
    </source>
</evidence>
<dbReference type="PRINTS" id="PR00370">
    <property type="entry name" value="FMOXYGENASE"/>
</dbReference>
<keyword evidence="12 19" id="KW-0472">Membrane</keyword>
<dbReference type="GO" id="GO:0005789">
    <property type="term" value="C:endoplasmic reticulum membrane"/>
    <property type="evidence" value="ECO:0007669"/>
    <property type="project" value="UniProtKB-SubCell"/>
</dbReference>
<evidence type="ECO:0000313" key="20">
    <source>
        <dbReference type="EMBL" id="EYC07952.1"/>
    </source>
</evidence>
<protein>
    <recommendedName>
        <fullName evidence="18">Flavin-containing monooxygenase</fullName>
        <ecNumber evidence="18">1.-.-.-</ecNumber>
    </recommendedName>
</protein>
<evidence type="ECO:0000256" key="9">
    <source>
        <dbReference type="ARBA" id="ARBA00022989"/>
    </source>
</evidence>
<dbReference type="FunFam" id="3.50.50.60:FF:000159">
    <property type="entry name" value="Dimethylaniline monooxygenase [N-oxide-forming]"/>
    <property type="match status" value="1"/>
</dbReference>
<dbReference type="PANTHER" id="PTHR23023">
    <property type="entry name" value="DIMETHYLANILINE MONOOXYGENASE"/>
    <property type="match status" value="1"/>
</dbReference>
<reference evidence="21" key="1">
    <citation type="journal article" date="2015" name="Nat. Genet.">
        <title>The genome and transcriptome of the zoonotic hookworm Ancylostoma ceylanicum identify infection-specific gene families.</title>
        <authorList>
            <person name="Schwarz E.M."/>
            <person name="Hu Y."/>
            <person name="Antoshechkin I."/>
            <person name="Miller M.M."/>
            <person name="Sternberg P.W."/>
            <person name="Aroian R.V."/>
        </authorList>
    </citation>
    <scope>NUCLEOTIDE SEQUENCE</scope>
    <source>
        <strain evidence="21">HY135</strain>
    </source>
</reference>
<evidence type="ECO:0000313" key="21">
    <source>
        <dbReference type="Proteomes" id="UP000024635"/>
    </source>
</evidence>
<proteinExistence type="inferred from homology"/>
<evidence type="ECO:0000256" key="7">
    <source>
        <dbReference type="ARBA" id="ARBA00022827"/>
    </source>
</evidence>
<dbReference type="GO" id="GO:0050660">
    <property type="term" value="F:flavin adenine dinucleotide binding"/>
    <property type="evidence" value="ECO:0007669"/>
    <property type="project" value="InterPro"/>
</dbReference>
<dbReference type="PIRSF" id="PIRSF000332">
    <property type="entry name" value="FMO"/>
    <property type="match status" value="1"/>
</dbReference>
<dbReference type="EMBL" id="JARK01001404">
    <property type="protein sequence ID" value="EYC07952.1"/>
    <property type="molecule type" value="Genomic_DNA"/>
</dbReference>
<dbReference type="SUPFAM" id="SSF51905">
    <property type="entry name" value="FAD/NAD(P)-binding domain"/>
    <property type="match status" value="2"/>
</dbReference>
<comment type="cofactor">
    <cofactor evidence="1 18">
        <name>FAD</name>
        <dbReference type="ChEBI" id="CHEBI:57692"/>
    </cofactor>
</comment>
<keyword evidence="8" id="KW-0521">NADP</keyword>
<evidence type="ECO:0000256" key="16">
    <source>
        <dbReference type="ARBA" id="ARBA00048088"/>
    </source>
</evidence>
<comment type="catalytic activity">
    <reaction evidence="14">
        <text>hypotaurine + NADH + O2 + H(+) = taurine + NAD(+) + H2O</text>
        <dbReference type="Rhea" id="RHEA:74111"/>
        <dbReference type="ChEBI" id="CHEBI:15377"/>
        <dbReference type="ChEBI" id="CHEBI:15378"/>
        <dbReference type="ChEBI" id="CHEBI:15379"/>
        <dbReference type="ChEBI" id="CHEBI:57540"/>
        <dbReference type="ChEBI" id="CHEBI:57853"/>
        <dbReference type="ChEBI" id="CHEBI:57945"/>
        <dbReference type="ChEBI" id="CHEBI:507393"/>
        <dbReference type="EC" id="1.14.13.8"/>
    </reaction>
    <physiologicalReaction direction="left-to-right" evidence="14">
        <dbReference type="Rhea" id="RHEA:74112"/>
    </physiologicalReaction>
</comment>
<dbReference type="Proteomes" id="UP000024635">
    <property type="component" value="Unassembled WGS sequence"/>
</dbReference>
<evidence type="ECO:0000256" key="19">
    <source>
        <dbReference type="SAM" id="Phobius"/>
    </source>
</evidence>
<keyword evidence="9 19" id="KW-1133">Transmembrane helix</keyword>
<dbReference type="AlphaFoldDB" id="A0A016TZE8"/>
<evidence type="ECO:0000256" key="18">
    <source>
        <dbReference type="RuleBase" id="RU361177"/>
    </source>
</evidence>
<keyword evidence="10 18" id="KW-0560">Oxidoreductase</keyword>
<comment type="caution">
    <text evidence="20">The sequence shown here is derived from an EMBL/GenBank/DDBJ whole genome shotgun (WGS) entry which is preliminary data.</text>
</comment>
<evidence type="ECO:0000256" key="14">
    <source>
        <dbReference type="ARBA" id="ARBA00047338"/>
    </source>
</evidence>
<evidence type="ECO:0000256" key="10">
    <source>
        <dbReference type="ARBA" id="ARBA00023002"/>
    </source>
</evidence>
<keyword evidence="4 18" id="KW-0285">Flavoprotein</keyword>
<dbReference type="InterPro" id="IPR032466">
    <property type="entry name" value="Metal_Hydrolase"/>
</dbReference>
<dbReference type="GO" id="GO:0034899">
    <property type="term" value="F:trimethylamine monooxygenase activity"/>
    <property type="evidence" value="ECO:0007669"/>
    <property type="project" value="UniProtKB-EC"/>
</dbReference>
<keyword evidence="21" id="KW-1185">Reference proteome</keyword>
<dbReference type="GO" id="GO:0047822">
    <property type="term" value="F:hypotaurine monooxygenase activity"/>
    <property type="evidence" value="ECO:0007669"/>
    <property type="project" value="RHEA"/>
</dbReference>
<comment type="catalytic activity">
    <reaction evidence="15">
        <text>hypotaurine + NADPH + O2 + H(+) = taurine + NADP(+) + H2O</text>
        <dbReference type="Rhea" id="RHEA:69819"/>
        <dbReference type="ChEBI" id="CHEBI:15377"/>
        <dbReference type="ChEBI" id="CHEBI:15378"/>
        <dbReference type="ChEBI" id="CHEBI:15379"/>
        <dbReference type="ChEBI" id="CHEBI:57783"/>
        <dbReference type="ChEBI" id="CHEBI:57853"/>
        <dbReference type="ChEBI" id="CHEBI:58349"/>
        <dbReference type="ChEBI" id="CHEBI:507393"/>
        <dbReference type="EC" id="1.14.13.8"/>
    </reaction>
    <physiologicalReaction direction="left-to-right" evidence="15">
        <dbReference type="Rhea" id="RHEA:69820"/>
    </physiologicalReaction>
</comment>
<evidence type="ECO:0000256" key="13">
    <source>
        <dbReference type="ARBA" id="ARBA00045957"/>
    </source>
</evidence>
<keyword evidence="6" id="KW-0256">Endoplasmic reticulum</keyword>
<dbReference type="InterPro" id="IPR020946">
    <property type="entry name" value="Flavin_mOase-like"/>
</dbReference>
<dbReference type="STRING" id="53326.A0A016TZE8"/>
<evidence type="ECO:0000256" key="12">
    <source>
        <dbReference type="ARBA" id="ARBA00023136"/>
    </source>
</evidence>
<dbReference type="EC" id="1.-.-.-" evidence="18"/>
<name>A0A016TZE8_9BILA</name>
<gene>
    <name evidence="20" type="primary">Acey_s0068.g219</name>
    <name evidence="20" type="ORF">Y032_0068g219</name>
</gene>
<keyword evidence="5 19" id="KW-0812">Transmembrane</keyword>
<keyword evidence="11 18" id="KW-0503">Monooxygenase</keyword>
<dbReference type="InterPro" id="IPR002253">
    <property type="entry name" value="Flavin_mOase_1"/>
</dbReference>
<dbReference type="InterPro" id="IPR036188">
    <property type="entry name" value="FAD/NAD-bd_sf"/>
</dbReference>
<comment type="subcellular location">
    <subcellularLocation>
        <location evidence="2">Endoplasmic reticulum membrane</location>
        <topology evidence="2">Single-pass membrane protein</topology>
    </subcellularLocation>
</comment>
<sequence>MITFPGMPSETAQAICSVLMGNILLMFPRLRFCFAHGGGAYPIISGRVAHGYKMSAPKSVGTACVIGAGVSGLTAIKHLLEFGMDVVCFEKSKHIGGLWRYNEEDGEGYGSVMKNTILNTSKEFVTFSDFSMDPSLPNFMPNQLFYGYLVEYAKHFDLEKHIQFGTAVKSVSRAPNYEATGEWTVTTERNDTIQTATFFHVMICIGHHVYPYKPTIDGDHLFSGTFSHSHDYKDFKRFTGRRVLVVGLGNSGGDIACELARVAKQVYCSTRHGTWVNRRVVNRGYPRDVIMRTRHYEMMQKLLPGWLRSYLALSDYNNFMDHELYGLRPRELPGQSPVLLADDMPLYLSSGFIKIRPGISHFAAGTVHFDDGSCEKIDDVIYCTGYDFDFHFIEDGKVIEVRDNQVQLWKRIFPPQLRWNSLAVIGLVDPLGPTTTTCEMQARTVAHMWTQRINCPSKDEMLRDIRAEKEATAMRYRCSARKASLQVDFINYMDQLARVIGCVPGVDWKMFLKDPKLAFMLYFGPVTPLHYRLSGPKDRAATRDQIVGTFDRVHLAMRPHSGNSFSSPIFLLVCNPYFITLCGLAIPIISVLICLFLMIW</sequence>
<evidence type="ECO:0000256" key="6">
    <source>
        <dbReference type="ARBA" id="ARBA00022824"/>
    </source>
</evidence>
<comment type="similarity">
    <text evidence="3 18">Belongs to the FMO family.</text>
</comment>